<dbReference type="SUPFAM" id="SSF53649">
    <property type="entry name" value="Alkaline phosphatase-like"/>
    <property type="match status" value="1"/>
</dbReference>
<dbReference type="InterPro" id="IPR002591">
    <property type="entry name" value="Phosphodiest/P_Trfase"/>
</dbReference>
<dbReference type="Proteomes" id="UP000191901">
    <property type="component" value="Chromosome"/>
</dbReference>
<dbReference type="Gene3D" id="3.40.720.10">
    <property type="entry name" value="Alkaline Phosphatase, subunit A"/>
    <property type="match status" value="2"/>
</dbReference>
<keyword evidence="2" id="KW-1185">Reference proteome</keyword>
<dbReference type="RefSeq" id="WP_088429391.1">
    <property type="nucleotide sequence ID" value="NZ_CP021983.2"/>
</dbReference>
<sequence length="565" mass="63353">MKKKVIAIGLDAADPVLLERLISQGHLPNLSGLRNRGAYGRLKTQVDLCGTATDTICSERNWVIFSTGCYPSKTGYWDTAKYHPENYQITQDRNHKGESLGYDYQEFQAFYDLGAEYKVGLFDVPMSGVSEDFNGIQISVWGSHSGSHMDPYSTPDSVLPEINKKYGRNPLFKRDFGVWWNPNYVEWVQKSVQDSVSTRAQVCRDFLNKDSWDLFIAVFGETHSAGHDLLHFSEVDHPLHHSAKVSHTSINPMVEAMRNVDKAVGEILADISEDTYVLVFGVHGITNNMADLCNMAFLPELLYRYNFPGKVGLAPGKLGTTPPKQFANPKRKTWPGEVWQQRFDPNPIKRFLQKWMPSKFDSLLNSGPNPALTSPYELLKQGEDLAWMPNMWYQRLWPQMKAFALPGVAEGFIRINLAGRDRDGIVKPSEYESICNELTEYLYRLTDARTDQPIVKSVARTRPEGDYSDFKRPDADLVVSWHDTPTDVIDSPDFGRIGPLTYYRPGGHTSRGFLLAKGPGIAENSSLPEGQAVDLAPTVLDLMGADIPGHLDGSSLIKRSIPVAT</sequence>
<name>A0A1Z3HJL0_9CYAN</name>
<evidence type="ECO:0000313" key="1">
    <source>
        <dbReference type="EMBL" id="ASC70499.1"/>
    </source>
</evidence>
<organism evidence="1 2">
    <name type="scientific">Halomicronema hongdechloris C2206</name>
    <dbReference type="NCBI Taxonomy" id="1641165"/>
    <lineage>
        <taxon>Bacteria</taxon>
        <taxon>Bacillati</taxon>
        <taxon>Cyanobacteriota</taxon>
        <taxon>Cyanophyceae</taxon>
        <taxon>Nodosilineales</taxon>
        <taxon>Nodosilineaceae</taxon>
        <taxon>Halomicronema</taxon>
    </lineage>
</organism>
<dbReference type="Pfam" id="PF01663">
    <property type="entry name" value="Phosphodiest"/>
    <property type="match status" value="1"/>
</dbReference>
<protein>
    <submittedName>
        <fullName evidence="1">2,3-bisphosphoglycerate-independent phosphoglycerate mutase</fullName>
        <ecNumber evidence="1">5.4.2.12</ecNumber>
    </submittedName>
</protein>
<dbReference type="InterPro" id="IPR017850">
    <property type="entry name" value="Alkaline_phosphatase_core_sf"/>
</dbReference>
<accession>A0A1Z3HJL0</accession>
<dbReference type="GO" id="GO:0004619">
    <property type="term" value="F:phosphoglycerate mutase activity"/>
    <property type="evidence" value="ECO:0007669"/>
    <property type="project" value="UniProtKB-EC"/>
</dbReference>
<dbReference type="OrthoDB" id="9779418at2"/>
<gene>
    <name evidence="1" type="primary">gpmI_1</name>
    <name evidence="1" type="ORF">XM38_014380</name>
</gene>
<dbReference type="EC" id="5.4.2.12" evidence="1"/>
<dbReference type="EMBL" id="CP021983">
    <property type="protein sequence ID" value="ASC70499.1"/>
    <property type="molecule type" value="Genomic_DNA"/>
</dbReference>
<reference evidence="1 2" key="1">
    <citation type="journal article" date="2016" name="Biochim. Biophys. Acta">
        <title>Characterization of red-shifted phycobilisomes isolated from the chlorophyll f-containing cyanobacterium Halomicronema hongdechloris.</title>
        <authorList>
            <person name="Li Y."/>
            <person name="Lin Y."/>
            <person name="Garvey C.J."/>
            <person name="Birch D."/>
            <person name="Corkery R.W."/>
            <person name="Loughlin P.C."/>
            <person name="Scheer H."/>
            <person name="Willows R.D."/>
            <person name="Chen M."/>
        </authorList>
    </citation>
    <scope>NUCLEOTIDE SEQUENCE [LARGE SCALE GENOMIC DNA]</scope>
    <source>
        <strain evidence="1 2">C2206</strain>
    </source>
</reference>
<dbReference type="AlphaFoldDB" id="A0A1Z3HJL0"/>
<dbReference type="KEGG" id="hhg:XM38_014380"/>
<proteinExistence type="predicted"/>
<keyword evidence="1" id="KW-0413">Isomerase</keyword>
<dbReference type="STRING" id="1641165.XM38_08015"/>
<evidence type="ECO:0000313" key="2">
    <source>
        <dbReference type="Proteomes" id="UP000191901"/>
    </source>
</evidence>